<dbReference type="Proteomes" id="UP001595885">
    <property type="component" value="Unassembled WGS sequence"/>
</dbReference>
<reference evidence="3" key="1">
    <citation type="journal article" date="2019" name="Int. J. Syst. Evol. Microbiol.">
        <title>The Global Catalogue of Microorganisms (GCM) 10K type strain sequencing project: providing services to taxonomists for standard genome sequencing and annotation.</title>
        <authorList>
            <consortium name="The Broad Institute Genomics Platform"/>
            <consortium name="The Broad Institute Genome Sequencing Center for Infectious Disease"/>
            <person name="Wu L."/>
            <person name="Ma J."/>
        </authorList>
    </citation>
    <scope>NUCLEOTIDE SEQUENCE [LARGE SCALE GENOMIC DNA]</scope>
    <source>
        <strain evidence="3">CCUG 50349</strain>
    </source>
</reference>
<keyword evidence="1" id="KW-0812">Transmembrane</keyword>
<dbReference type="RefSeq" id="WP_379738360.1">
    <property type="nucleotide sequence ID" value="NZ_JBHSGW010000002.1"/>
</dbReference>
<evidence type="ECO:0000256" key="1">
    <source>
        <dbReference type="SAM" id="Phobius"/>
    </source>
</evidence>
<protein>
    <recommendedName>
        <fullName evidence="4">Anti-sigma factor</fullName>
    </recommendedName>
</protein>
<comment type="caution">
    <text evidence="2">The sequence shown here is derived from an EMBL/GenBank/DDBJ whole genome shotgun (WGS) entry which is preliminary data.</text>
</comment>
<dbReference type="EMBL" id="JBHSGW010000002">
    <property type="protein sequence ID" value="MFC4739064.1"/>
    <property type="molecule type" value="Genomic_DNA"/>
</dbReference>
<keyword evidence="3" id="KW-1185">Reference proteome</keyword>
<proteinExistence type="predicted"/>
<keyword evidence="1" id="KW-0472">Membrane</keyword>
<accession>A0ABV9P555</accession>
<sequence>MALNKFEKQIQQKLNNREMKPSANSWDRLDAMLSMEEKPKKKGFFLINIAASFIVLASVGYYFYNQSTIVEPIKEEQIVVDVEKNIENREEKIDKREENHEVIVENNTVLKETQNSLINNQKVMAVSETNNHQPITNNQQEVSIINQQIENTNQKVVAENTKTNTQNVLPNSPKYISAEKLLAEVSNTKFKKNNSEKEVKRTRKGISVNPNALISNAENEIYQSYRESALEKLNKNFNSIKTVLANRNYEE</sequence>
<evidence type="ECO:0000313" key="2">
    <source>
        <dbReference type="EMBL" id="MFC4739064.1"/>
    </source>
</evidence>
<keyword evidence="1" id="KW-1133">Transmembrane helix</keyword>
<organism evidence="2 3">
    <name type="scientific">Flavobacterium ponti</name>
    <dbReference type="NCBI Taxonomy" id="665133"/>
    <lineage>
        <taxon>Bacteria</taxon>
        <taxon>Pseudomonadati</taxon>
        <taxon>Bacteroidota</taxon>
        <taxon>Flavobacteriia</taxon>
        <taxon>Flavobacteriales</taxon>
        <taxon>Flavobacteriaceae</taxon>
        <taxon>Flavobacterium</taxon>
    </lineage>
</organism>
<evidence type="ECO:0000313" key="3">
    <source>
        <dbReference type="Proteomes" id="UP001595885"/>
    </source>
</evidence>
<name>A0ABV9P555_9FLAO</name>
<evidence type="ECO:0008006" key="4">
    <source>
        <dbReference type="Google" id="ProtNLM"/>
    </source>
</evidence>
<gene>
    <name evidence="2" type="ORF">ACFO3U_03570</name>
</gene>
<feature type="transmembrane region" description="Helical" evidence="1">
    <location>
        <begin position="44"/>
        <end position="64"/>
    </location>
</feature>